<reference evidence="2" key="2">
    <citation type="journal article" date="2015" name="Fish Shellfish Immunol.">
        <title>Early steps in the European eel (Anguilla anguilla)-Vibrio vulnificus interaction in the gills: Role of the RtxA13 toxin.</title>
        <authorList>
            <person name="Callol A."/>
            <person name="Pajuelo D."/>
            <person name="Ebbesson L."/>
            <person name="Teles M."/>
            <person name="MacKenzie S."/>
            <person name="Amaro C."/>
        </authorList>
    </citation>
    <scope>NUCLEOTIDE SEQUENCE</scope>
</reference>
<dbReference type="EMBL" id="GBXM01084150">
    <property type="protein sequence ID" value="JAH24427.1"/>
    <property type="molecule type" value="Transcribed_RNA"/>
</dbReference>
<keyword evidence="1" id="KW-1133">Transmembrane helix</keyword>
<name>A0A0E9R6N2_ANGAN</name>
<reference evidence="2" key="1">
    <citation type="submission" date="2014-11" db="EMBL/GenBank/DDBJ databases">
        <authorList>
            <person name="Amaro Gonzalez C."/>
        </authorList>
    </citation>
    <scope>NUCLEOTIDE SEQUENCE</scope>
</reference>
<proteinExistence type="predicted"/>
<keyword evidence="1" id="KW-0472">Membrane</keyword>
<organism evidence="2">
    <name type="scientific">Anguilla anguilla</name>
    <name type="common">European freshwater eel</name>
    <name type="synonym">Muraena anguilla</name>
    <dbReference type="NCBI Taxonomy" id="7936"/>
    <lineage>
        <taxon>Eukaryota</taxon>
        <taxon>Metazoa</taxon>
        <taxon>Chordata</taxon>
        <taxon>Craniata</taxon>
        <taxon>Vertebrata</taxon>
        <taxon>Euteleostomi</taxon>
        <taxon>Actinopterygii</taxon>
        <taxon>Neopterygii</taxon>
        <taxon>Teleostei</taxon>
        <taxon>Anguilliformes</taxon>
        <taxon>Anguillidae</taxon>
        <taxon>Anguilla</taxon>
    </lineage>
</organism>
<accession>A0A0E9R6N2</accession>
<sequence length="36" mass="4309">MNDWSNSNKYKIDILLLIDAVTVLSYTYCFMLLFFL</sequence>
<feature type="transmembrane region" description="Helical" evidence="1">
    <location>
        <begin position="12"/>
        <end position="35"/>
    </location>
</feature>
<evidence type="ECO:0000256" key="1">
    <source>
        <dbReference type="SAM" id="Phobius"/>
    </source>
</evidence>
<keyword evidence="1" id="KW-0812">Transmembrane</keyword>
<dbReference type="AlphaFoldDB" id="A0A0E9R6N2"/>
<evidence type="ECO:0000313" key="2">
    <source>
        <dbReference type="EMBL" id="JAH24427.1"/>
    </source>
</evidence>
<protein>
    <submittedName>
        <fullName evidence="2">Uncharacterized protein</fullName>
    </submittedName>
</protein>